<name>A0A1J1HJC6_9DIPT</name>
<organism evidence="1 2">
    <name type="scientific">Clunio marinus</name>
    <dbReference type="NCBI Taxonomy" id="568069"/>
    <lineage>
        <taxon>Eukaryota</taxon>
        <taxon>Metazoa</taxon>
        <taxon>Ecdysozoa</taxon>
        <taxon>Arthropoda</taxon>
        <taxon>Hexapoda</taxon>
        <taxon>Insecta</taxon>
        <taxon>Pterygota</taxon>
        <taxon>Neoptera</taxon>
        <taxon>Endopterygota</taxon>
        <taxon>Diptera</taxon>
        <taxon>Nematocera</taxon>
        <taxon>Chironomoidea</taxon>
        <taxon>Chironomidae</taxon>
        <taxon>Clunio</taxon>
    </lineage>
</organism>
<reference evidence="1 2" key="1">
    <citation type="submission" date="2015-04" db="EMBL/GenBank/DDBJ databases">
        <authorList>
            <person name="Syromyatnikov M.Y."/>
            <person name="Popov V.N."/>
        </authorList>
    </citation>
    <scope>NUCLEOTIDE SEQUENCE [LARGE SCALE GENOMIC DNA]</scope>
</reference>
<evidence type="ECO:0000313" key="2">
    <source>
        <dbReference type="Proteomes" id="UP000183832"/>
    </source>
</evidence>
<dbReference type="Proteomes" id="UP000183832">
    <property type="component" value="Unassembled WGS sequence"/>
</dbReference>
<dbReference type="AlphaFoldDB" id="A0A1J1HJC6"/>
<gene>
    <name evidence="1" type="ORF">CLUMA_CG001459</name>
</gene>
<evidence type="ECO:0000313" key="1">
    <source>
        <dbReference type="EMBL" id="CRK87666.1"/>
    </source>
</evidence>
<keyword evidence="2" id="KW-1185">Reference proteome</keyword>
<sequence length="60" mass="6895">MVKEMERTCALISSFYLSCVVKVACYERERISRGFINVGIILRVERETAFSEESDGTCMH</sequence>
<accession>A0A1J1HJC6</accession>
<protein>
    <submittedName>
        <fullName evidence="1">CLUMA_CG001459, isoform A</fullName>
    </submittedName>
</protein>
<proteinExistence type="predicted"/>
<dbReference type="EMBL" id="CVRI01000004">
    <property type="protein sequence ID" value="CRK87666.1"/>
    <property type="molecule type" value="Genomic_DNA"/>
</dbReference>